<dbReference type="SMART" id="SM00043">
    <property type="entry name" value="CY"/>
    <property type="match status" value="1"/>
</dbReference>
<keyword evidence="3" id="KW-0732">Signal</keyword>
<feature type="signal peptide" evidence="3">
    <location>
        <begin position="1"/>
        <end position="24"/>
    </location>
</feature>
<evidence type="ECO:0000313" key="5">
    <source>
        <dbReference type="Proteomes" id="UP000515121"/>
    </source>
</evidence>
<dbReference type="InterPro" id="IPR000010">
    <property type="entry name" value="Cystatin_dom"/>
</dbReference>
<evidence type="ECO:0000256" key="3">
    <source>
        <dbReference type="SAM" id="SignalP"/>
    </source>
</evidence>
<dbReference type="OrthoDB" id="2016588at2759"/>
<dbReference type="GeneID" id="111280959"/>
<dbReference type="KEGG" id="dzi:111280959"/>
<keyword evidence="2" id="KW-0789">Thiol protease inhibitor</keyword>
<dbReference type="InterPro" id="IPR046350">
    <property type="entry name" value="Cystatin_sf"/>
</dbReference>
<dbReference type="AlphaFoldDB" id="A0A6P5X7S6"/>
<organism evidence="5 6">
    <name type="scientific">Durio zibethinus</name>
    <name type="common">Durian</name>
    <dbReference type="NCBI Taxonomy" id="66656"/>
    <lineage>
        <taxon>Eukaryota</taxon>
        <taxon>Viridiplantae</taxon>
        <taxon>Streptophyta</taxon>
        <taxon>Embryophyta</taxon>
        <taxon>Tracheophyta</taxon>
        <taxon>Spermatophyta</taxon>
        <taxon>Magnoliopsida</taxon>
        <taxon>eudicotyledons</taxon>
        <taxon>Gunneridae</taxon>
        <taxon>Pentapetalae</taxon>
        <taxon>rosids</taxon>
        <taxon>malvids</taxon>
        <taxon>Malvales</taxon>
        <taxon>Malvaceae</taxon>
        <taxon>Helicteroideae</taxon>
        <taxon>Durio</taxon>
    </lineage>
</organism>
<evidence type="ECO:0000256" key="1">
    <source>
        <dbReference type="ARBA" id="ARBA00022690"/>
    </source>
</evidence>
<dbReference type="SUPFAM" id="SSF54403">
    <property type="entry name" value="Cystatin/monellin"/>
    <property type="match status" value="1"/>
</dbReference>
<dbReference type="PANTHER" id="PTHR47364:SF2">
    <property type="entry name" value="CYSTEINE PROTEINASE INHIBITOR 5"/>
    <property type="match status" value="1"/>
</dbReference>
<name>A0A6P5X7S6_DURZI</name>
<dbReference type="Gene3D" id="3.10.450.10">
    <property type="match status" value="1"/>
</dbReference>
<keyword evidence="5" id="KW-1185">Reference proteome</keyword>
<protein>
    <submittedName>
        <fullName evidence="6">Cysteine proteinase inhibitor 5-like</fullName>
    </submittedName>
</protein>
<dbReference type="RefSeq" id="XP_022724248.1">
    <property type="nucleotide sequence ID" value="XM_022868513.1"/>
</dbReference>
<evidence type="ECO:0000259" key="4">
    <source>
        <dbReference type="SMART" id="SM00043"/>
    </source>
</evidence>
<dbReference type="CDD" id="cd00042">
    <property type="entry name" value="CY"/>
    <property type="match status" value="1"/>
</dbReference>
<dbReference type="PROSITE" id="PS00287">
    <property type="entry name" value="CYSTATIN"/>
    <property type="match status" value="1"/>
</dbReference>
<dbReference type="InterPro" id="IPR018073">
    <property type="entry name" value="Prot_inh_cystat_CS"/>
</dbReference>
<evidence type="ECO:0000256" key="2">
    <source>
        <dbReference type="ARBA" id="ARBA00022704"/>
    </source>
</evidence>
<accession>A0A6P5X7S6</accession>
<evidence type="ECO:0000313" key="6">
    <source>
        <dbReference type="RefSeq" id="XP_022724248.1"/>
    </source>
</evidence>
<dbReference type="PANTHER" id="PTHR47364">
    <property type="entry name" value="CYSTEINE PROTEINASE INHIBITOR 5"/>
    <property type="match status" value="1"/>
</dbReference>
<dbReference type="GO" id="GO:0004869">
    <property type="term" value="F:cysteine-type endopeptidase inhibitor activity"/>
    <property type="evidence" value="ECO:0007669"/>
    <property type="project" value="UniProtKB-KW"/>
</dbReference>
<keyword evidence="1" id="KW-0646">Protease inhibitor</keyword>
<sequence>MHRNSRFLFLLLALLFLPLLFSDARKDALLGGWTPIENVKDPHVTEIAKFAVAEYNKQSKTSLKLLKVIKGETQVVAGTNYRLVLKATDGSATKAYEAVVWEKAWQNFRNLTSFNPVKG</sequence>
<dbReference type="Pfam" id="PF16845">
    <property type="entry name" value="SQAPI"/>
    <property type="match status" value="1"/>
</dbReference>
<gene>
    <name evidence="6" type="primary">LOC111280959</name>
</gene>
<dbReference type="Proteomes" id="UP000515121">
    <property type="component" value="Unplaced"/>
</dbReference>
<feature type="domain" description="Cystatin" evidence="4">
    <location>
        <begin position="28"/>
        <end position="117"/>
    </location>
</feature>
<reference evidence="6" key="1">
    <citation type="submission" date="2025-08" db="UniProtKB">
        <authorList>
            <consortium name="RefSeq"/>
        </authorList>
    </citation>
    <scope>IDENTIFICATION</scope>
    <source>
        <tissue evidence="6">Fruit stalk</tissue>
    </source>
</reference>
<proteinExistence type="predicted"/>
<feature type="chain" id="PRO_5027902798" evidence="3">
    <location>
        <begin position="25"/>
        <end position="119"/>
    </location>
</feature>